<dbReference type="SFLD" id="SFLDS00052">
    <property type="entry name" value="Ferric_Reductase_Domain"/>
    <property type="match status" value="1"/>
</dbReference>
<dbReference type="Pfam" id="PF01794">
    <property type="entry name" value="Ferric_reduct"/>
    <property type="match status" value="1"/>
</dbReference>
<dbReference type="EMBL" id="MZNU01000276">
    <property type="protein sequence ID" value="OWP01474.1"/>
    <property type="molecule type" value="Genomic_DNA"/>
</dbReference>
<dbReference type="AlphaFoldDB" id="A0A218Z193"/>
<keyword evidence="4 10" id="KW-0812">Transmembrane</keyword>
<evidence type="ECO:0000256" key="4">
    <source>
        <dbReference type="ARBA" id="ARBA00022692"/>
    </source>
</evidence>
<dbReference type="Pfam" id="PF08022">
    <property type="entry name" value="FAD_binding_8"/>
    <property type="match status" value="1"/>
</dbReference>
<keyword evidence="13" id="KW-1185">Reference proteome</keyword>
<evidence type="ECO:0000256" key="7">
    <source>
        <dbReference type="ARBA" id="ARBA00023002"/>
    </source>
</evidence>
<dbReference type="GO" id="GO:0006879">
    <property type="term" value="P:intracellular iron ion homeostasis"/>
    <property type="evidence" value="ECO:0007669"/>
    <property type="project" value="TreeGrafter"/>
</dbReference>
<keyword evidence="8" id="KW-0406">Ion transport</keyword>
<keyword evidence="7" id="KW-0560">Oxidoreductase</keyword>
<protein>
    <recommendedName>
        <fullName evidence="11">FAD-binding FR-type domain-containing protein</fullName>
    </recommendedName>
</protein>
<dbReference type="InterPro" id="IPR017927">
    <property type="entry name" value="FAD-bd_FR_type"/>
</dbReference>
<sequence>MFTDEASQFFERQLASRASHSSDAPQPEGTIAPYATLLNGVNQIVNDRYRIFSWWSLGILALVIITVRTSQRLHAHMRHLSAMGRTIQTYWGRNTTPLFWKFKKHILYAPLVHKRHNREFRLSSAINMGTLPSRFHSIQIFLYIAATLFYTLDIGWNGVNRYQVAAELRGRSGMISVSNMIPLVIFAGRNNPLIAVLQISFDTYNLMHRWLGRIVMFEALIHTMCWAYVKHAAAGWSGLFGQLGSDPFAIWGLVAFVSMFVIFVTAFSPVRHAFYETFLDVHIIMAASCFAGTWIHCVVAKLPTVPYIKAAAILWMCERSFRFLVLFRVNYSQKGWTRATVEALPGEACRVTMHLPKKVHTKPGCHAYLRFASINPLECHPFSIAWTEDKPNLTSLPVVEKDAQVKLRDSDLVTDVSFVIGAQTGFTRKLFNKASECSPRFLKVKAVMEGPYGGHHSLDSYGHCVLFAGATGVTHQIGFVKHLINGFHDGTLATRRITLVWIVRDSEHLEWVRPWMDQVLRLPGRRDCLTIKLFITRPKNPREIVSPSNTVQMYPGRPNIKLIMESEVKDQCGAMAVTVCGPGGLADNVREAVREVQEDGVVDFIEESFTW</sequence>
<evidence type="ECO:0000259" key="11">
    <source>
        <dbReference type="PROSITE" id="PS51384"/>
    </source>
</evidence>
<dbReference type="GO" id="GO:0006826">
    <property type="term" value="P:iron ion transport"/>
    <property type="evidence" value="ECO:0007669"/>
    <property type="project" value="TreeGrafter"/>
</dbReference>
<dbReference type="STRING" id="503106.A0A218Z193"/>
<feature type="transmembrane region" description="Helical" evidence="10">
    <location>
        <begin position="277"/>
        <end position="295"/>
    </location>
</feature>
<dbReference type="CDD" id="cd06186">
    <property type="entry name" value="NOX_Duox_like_FAD_NADP"/>
    <property type="match status" value="1"/>
</dbReference>
<keyword evidence="5" id="KW-0249">Electron transport</keyword>
<accession>A0A218Z193</accession>
<evidence type="ECO:0000256" key="9">
    <source>
        <dbReference type="ARBA" id="ARBA00023136"/>
    </source>
</evidence>
<feature type="transmembrane region" description="Helical" evidence="10">
    <location>
        <begin position="140"/>
        <end position="159"/>
    </location>
</feature>
<dbReference type="SFLD" id="SFLDG01168">
    <property type="entry name" value="Ferric_reductase_subgroup_(FRE"/>
    <property type="match status" value="1"/>
</dbReference>
<feature type="transmembrane region" description="Helical" evidence="10">
    <location>
        <begin position="51"/>
        <end position="69"/>
    </location>
</feature>
<organism evidence="12 13">
    <name type="scientific">Diplocarpon coronariae</name>
    <dbReference type="NCBI Taxonomy" id="2795749"/>
    <lineage>
        <taxon>Eukaryota</taxon>
        <taxon>Fungi</taxon>
        <taxon>Dikarya</taxon>
        <taxon>Ascomycota</taxon>
        <taxon>Pezizomycotina</taxon>
        <taxon>Leotiomycetes</taxon>
        <taxon>Helotiales</taxon>
        <taxon>Drepanopezizaceae</taxon>
        <taxon>Diplocarpon</taxon>
    </lineage>
</organism>
<keyword evidence="9 10" id="KW-0472">Membrane</keyword>
<dbReference type="OrthoDB" id="4494341at2759"/>
<evidence type="ECO:0000256" key="3">
    <source>
        <dbReference type="ARBA" id="ARBA00022448"/>
    </source>
</evidence>
<dbReference type="PANTHER" id="PTHR32361:SF12">
    <property type="entry name" value="PUTATIVE (AFU_ORTHOLOGUE AFUA_1G14340)-RELATED"/>
    <property type="match status" value="1"/>
</dbReference>
<feature type="transmembrane region" description="Helical" evidence="10">
    <location>
        <begin position="210"/>
        <end position="229"/>
    </location>
</feature>
<evidence type="ECO:0000256" key="1">
    <source>
        <dbReference type="ARBA" id="ARBA00004141"/>
    </source>
</evidence>
<dbReference type="InterPro" id="IPR013130">
    <property type="entry name" value="Fe3_Rdtase_TM_dom"/>
</dbReference>
<dbReference type="Proteomes" id="UP000242519">
    <property type="component" value="Unassembled WGS sequence"/>
</dbReference>
<dbReference type="InterPro" id="IPR051410">
    <property type="entry name" value="Ferric/Cupric_Reductase"/>
</dbReference>
<dbReference type="SUPFAM" id="SSF52343">
    <property type="entry name" value="Ferredoxin reductase-like, C-terminal NADP-linked domain"/>
    <property type="match status" value="1"/>
</dbReference>
<comment type="subcellular location">
    <subcellularLocation>
        <location evidence="1">Membrane</location>
        <topology evidence="1">Multi-pass membrane protein</topology>
    </subcellularLocation>
</comment>
<evidence type="ECO:0000256" key="2">
    <source>
        <dbReference type="ARBA" id="ARBA00006278"/>
    </source>
</evidence>
<gene>
    <name evidence="12" type="ORF">B2J93_706</name>
</gene>
<dbReference type="InParanoid" id="A0A218Z193"/>
<keyword evidence="3" id="KW-0813">Transport</keyword>
<dbReference type="PANTHER" id="PTHR32361">
    <property type="entry name" value="FERRIC/CUPRIC REDUCTASE TRANSMEMBRANE COMPONENT"/>
    <property type="match status" value="1"/>
</dbReference>
<dbReference type="InterPro" id="IPR013112">
    <property type="entry name" value="FAD-bd_8"/>
</dbReference>
<dbReference type="Pfam" id="PF08030">
    <property type="entry name" value="NAD_binding_6"/>
    <property type="match status" value="1"/>
</dbReference>
<evidence type="ECO:0000256" key="5">
    <source>
        <dbReference type="ARBA" id="ARBA00022982"/>
    </source>
</evidence>
<evidence type="ECO:0000313" key="12">
    <source>
        <dbReference type="EMBL" id="OWP01474.1"/>
    </source>
</evidence>
<dbReference type="Gene3D" id="3.40.50.80">
    <property type="entry name" value="Nucleotide-binding domain of ferredoxin-NADP reductase (FNR) module"/>
    <property type="match status" value="1"/>
</dbReference>
<keyword evidence="6 10" id="KW-1133">Transmembrane helix</keyword>
<dbReference type="PROSITE" id="PS51384">
    <property type="entry name" value="FAD_FR"/>
    <property type="match status" value="1"/>
</dbReference>
<dbReference type="GO" id="GO:0015677">
    <property type="term" value="P:copper ion import"/>
    <property type="evidence" value="ECO:0007669"/>
    <property type="project" value="TreeGrafter"/>
</dbReference>
<dbReference type="InterPro" id="IPR013121">
    <property type="entry name" value="Fe_red_NAD-bd_6"/>
</dbReference>
<comment type="similarity">
    <text evidence="2">Belongs to the ferric reductase (FRE) family.</text>
</comment>
<feature type="domain" description="FAD-binding FR-type" evidence="11">
    <location>
        <begin position="331"/>
        <end position="458"/>
    </location>
</feature>
<proteinExistence type="inferred from homology"/>
<evidence type="ECO:0000256" key="6">
    <source>
        <dbReference type="ARBA" id="ARBA00022989"/>
    </source>
</evidence>
<name>A0A218Z193_9HELO</name>
<evidence type="ECO:0000313" key="13">
    <source>
        <dbReference type="Proteomes" id="UP000242519"/>
    </source>
</evidence>
<reference evidence="12 13" key="1">
    <citation type="submission" date="2017-04" db="EMBL/GenBank/DDBJ databases">
        <title>Draft genome sequence of Marssonina coronaria NL1: causal agent of apple blotch.</title>
        <authorList>
            <person name="Cheng Q."/>
        </authorList>
    </citation>
    <scope>NUCLEOTIDE SEQUENCE [LARGE SCALE GENOMIC DNA]</scope>
    <source>
        <strain evidence="12 13">NL1</strain>
    </source>
</reference>
<evidence type="ECO:0000256" key="10">
    <source>
        <dbReference type="SAM" id="Phobius"/>
    </source>
</evidence>
<evidence type="ECO:0000256" key="8">
    <source>
        <dbReference type="ARBA" id="ARBA00023065"/>
    </source>
</evidence>
<dbReference type="GO" id="GO:0005886">
    <property type="term" value="C:plasma membrane"/>
    <property type="evidence" value="ECO:0007669"/>
    <property type="project" value="TreeGrafter"/>
</dbReference>
<dbReference type="InterPro" id="IPR039261">
    <property type="entry name" value="FNR_nucleotide-bd"/>
</dbReference>
<dbReference type="GO" id="GO:0000293">
    <property type="term" value="F:ferric-chelate reductase activity"/>
    <property type="evidence" value="ECO:0007669"/>
    <property type="project" value="UniProtKB-ARBA"/>
</dbReference>
<comment type="caution">
    <text evidence="12">The sequence shown here is derived from an EMBL/GenBank/DDBJ whole genome shotgun (WGS) entry which is preliminary data.</text>
</comment>
<feature type="transmembrane region" description="Helical" evidence="10">
    <location>
        <begin position="249"/>
        <end position="270"/>
    </location>
</feature>